<accession>A0A5E4AKA3</accession>
<dbReference type="Proteomes" id="UP000662637">
    <property type="component" value="Unassembled WGS sequence"/>
</dbReference>
<dbReference type="EMBL" id="CABDUW010000087">
    <property type="protein sequence ID" value="VTJ57827.1"/>
    <property type="molecule type" value="Genomic_DNA"/>
</dbReference>
<reference evidence="3" key="1">
    <citation type="submission" date="2019-04" db="EMBL/GenBank/DDBJ databases">
        <authorList>
            <person name="Alioto T."/>
            <person name="Alioto T."/>
        </authorList>
    </citation>
    <scope>NUCLEOTIDE SEQUENCE [LARGE SCALE GENOMIC DNA]</scope>
</reference>
<name>A0A5E4AKA3_MARMO</name>
<dbReference type="EMBL" id="WJEC01006818">
    <property type="protein sequence ID" value="KAF7471369.1"/>
    <property type="molecule type" value="Genomic_DNA"/>
</dbReference>
<evidence type="ECO:0000313" key="3">
    <source>
        <dbReference type="EMBL" id="VTJ57827.1"/>
    </source>
</evidence>
<organism evidence="3">
    <name type="scientific">Marmota monax</name>
    <name type="common">Woodchuck</name>
    <dbReference type="NCBI Taxonomy" id="9995"/>
    <lineage>
        <taxon>Eukaryota</taxon>
        <taxon>Metazoa</taxon>
        <taxon>Chordata</taxon>
        <taxon>Craniata</taxon>
        <taxon>Vertebrata</taxon>
        <taxon>Euteleostomi</taxon>
        <taxon>Mammalia</taxon>
        <taxon>Eutheria</taxon>
        <taxon>Euarchontoglires</taxon>
        <taxon>Glires</taxon>
        <taxon>Rodentia</taxon>
        <taxon>Sciuromorpha</taxon>
        <taxon>Sciuridae</taxon>
        <taxon>Xerinae</taxon>
        <taxon>Marmotini</taxon>
        <taxon>Marmota</taxon>
    </lineage>
</organism>
<reference evidence="2" key="2">
    <citation type="submission" date="2020-08" db="EMBL/GenBank/DDBJ databases">
        <authorList>
            <person name="Shumante A."/>
            <person name="Zimin A.V."/>
            <person name="Puiu D."/>
            <person name="Salzberg S.L."/>
        </authorList>
    </citation>
    <scope>NUCLEOTIDE SEQUENCE</scope>
    <source>
        <strain evidence="2">WC2-LM</strain>
        <tissue evidence="2">Liver</tissue>
    </source>
</reference>
<gene>
    <name evidence="2" type="ORF">GHT09_017481</name>
    <name evidence="3" type="ORF">MONAX_5E007174</name>
</gene>
<evidence type="ECO:0000256" key="1">
    <source>
        <dbReference type="SAM" id="MobiDB-lite"/>
    </source>
</evidence>
<proteinExistence type="predicted"/>
<feature type="region of interest" description="Disordered" evidence="1">
    <location>
        <begin position="27"/>
        <end position="63"/>
    </location>
</feature>
<evidence type="ECO:0000313" key="2">
    <source>
        <dbReference type="EMBL" id="KAF7471369.1"/>
    </source>
</evidence>
<dbReference type="AlphaFoldDB" id="A0A5E4AKA3"/>
<sequence length="102" mass="10905">MEAEPYGAQLNAGTLPPSAVKGAALQEHARETAGTQHQQAHYLLPAQSEDPHHTLTTTPSFPPLPVAVGRKGPYYNLTGLDRQVRSPKCCGVLIHGPELGCR</sequence>
<protein>
    <submittedName>
        <fullName evidence="3">Uncharacterized protein</fullName>
    </submittedName>
</protein>